<dbReference type="GO" id="GO:0048513">
    <property type="term" value="P:animal organ development"/>
    <property type="evidence" value="ECO:0007669"/>
    <property type="project" value="UniProtKB-ARBA"/>
</dbReference>
<keyword evidence="3" id="KW-0217">Developmental protein</keyword>
<dbReference type="GO" id="GO:0005634">
    <property type="term" value="C:nucleus"/>
    <property type="evidence" value="ECO:0007669"/>
    <property type="project" value="UniProtKB-SubCell"/>
</dbReference>
<evidence type="ECO:0000313" key="11">
    <source>
        <dbReference type="EMBL" id="EKC23142.1"/>
    </source>
</evidence>
<dbReference type="EMBL" id="JH816275">
    <property type="protein sequence ID" value="EKC23142.1"/>
    <property type="molecule type" value="Genomic_DNA"/>
</dbReference>
<dbReference type="InterPro" id="IPR017970">
    <property type="entry name" value="Homeobox_CS"/>
</dbReference>
<keyword evidence="11" id="KW-0812">Transmembrane</keyword>
<comment type="subcellular location">
    <subcellularLocation>
        <location evidence="1 7 8">Nucleus</location>
    </subcellularLocation>
</comment>
<dbReference type="SMART" id="SM00389">
    <property type="entry name" value="HOX"/>
    <property type="match status" value="1"/>
</dbReference>
<feature type="region of interest" description="Disordered" evidence="10">
    <location>
        <begin position="346"/>
        <end position="387"/>
    </location>
</feature>
<dbReference type="InterPro" id="IPR000232">
    <property type="entry name" value="HSF_DNA-bd"/>
</dbReference>
<dbReference type="Gene3D" id="1.10.10.10">
    <property type="entry name" value="Winged helix-like DNA-binding domain superfamily/Winged helix DNA-binding domain"/>
    <property type="match status" value="1"/>
</dbReference>
<dbReference type="InterPro" id="IPR036390">
    <property type="entry name" value="WH_DNA-bd_sf"/>
</dbReference>
<keyword evidence="6 7" id="KW-0539">Nucleus</keyword>
<evidence type="ECO:0000256" key="1">
    <source>
        <dbReference type="ARBA" id="ARBA00004123"/>
    </source>
</evidence>
<evidence type="ECO:0000256" key="3">
    <source>
        <dbReference type="ARBA" id="ARBA00022473"/>
    </source>
</evidence>
<dbReference type="InterPro" id="IPR001356">
    <property type="entry name" value="HD"/>
</dbReference>
<evidence type="ECO:0000256" key="9">
    <source>
        <dbReference type="RuleBase" id="RU004020"/>
    </source>
</evidence>
<dbReference type="SUPFAM" id="SSF46689">
    <property type="entry name" value="Homeodomain-like"/>
    <property type="match status" value="1"/>
</dbReference>
<name>K1PGW7_MAGGI</name>
<dbReference type="InterPro" id="IPR006626">
    <property type="entry name" value="PbH1"/>
</dbReference>
<feature type="DNA-binding region" description="Homeobox" evidence="7">
    <location>
        <begin position="288"/>
        <end position="347"/>
    </location>
</feature>
<accession>K1PGW7</accession>
<dbReference type="PRINTS" id="PR00024">
    <property type="entry name" value="HOMEOBOX"/>
</dbReference>
<dbReference type="InParanoid" id="K1PGW7"/>
<feature type="compositionally biased region" description="Polar residues" evidence="10">
    <location>
        <begin position="355"/>
        <end position="365"/>
    </location>
</feature>
<evidence type="ECO:0000256" key="8">
    <source>
        <dbReference type="RuleBase" id="RU000682"/>
    </source>
</evidence>
<evidence type="ECO:0000256" key="6">
    <source>
        <dbReference type="ARBA" id="ARBA00023242"/>
    </source>
</evidence>
<keyword evidence="11" id="KW-0472">Membrane</keyword>
<dbReference type="Pfam" id="PF00046">
    <property type="entry name" value="Homeodomain"/>
    <property type="match status" value="1"/>
</dbReference>
<protein>
    <submittedName>
        <fullName evidence="11">Transmembrane protein 2</fullName>
    </submittedName>
</protein>
<dbReference type="FunFam" id="1.10.10.60:FF:000176">
    <property type="entry name" value="pancreas/duodenum homeobox protein 1"/>
    <property type="match status" value="1"/>
</dbReference>
<proteinExistence type="inferred from homology"/>
<gene>
    <name evidence="11" type="ORF">CGI_10015546</name>
</gene>
<dbReference type="InterPro" id="IPR009057">
    <property type="entry name" value="Homeodomain-like_sf"/>
</dbReference>
<dbReference type="GO" id="GO:0043565">
    <property type="term" value="F:sequence-specific DNA binding"/>
    <property type="evidence" value="ECO:0007669"/>
    <property type="project" value="InterPro"/>
</dbReference>
<dbReference type="GO" id="GO:0000981">
    <property type="term" value="F:DNA-binding transcription factor activity, RNA polymerase II-specific"/>
    <property type="evidence" value="ECO:0007669"/>
    <property type="project" value="InterPro"/>
</dbReference>
<evidence type="ECO:0000256" key="10">
    <source>
        <dbReference type="SAM" id="MobiDB-lite"/>
    </source>
</evidence>
<dbReference type="CDD" id="cd00086">
    <property type="entry name" value="homeodomain"/>
    <property type="match status" value="1"/>
</dbReference>
<dbReference type="InterPro" id="IPR011050">
    <property type="entry name" value="Pectin_lyase_fold/virulence"/>
</dbReference>
<feature type="compositionally biased region" description="Polar residues" evidence="10">
    <location>
        <begin position="375"/>
        <end position="384"/>
    </location>
</feature>
<evidence type="ECO:0000256" key="5">
    <source>
        <dbReference type="ARBA" id="ARBA00023155"/>
    </source>
</evidence>
<dbReference type="InterPro" id="IPR055401">
    <property type="entry name" value="CEMIP_beta-hel_dom"/>
</dbReference>
<dbReference type="AlphaFoldDB" id="K1PGW7"/>
<dbReference type="PANTHER" id="PTHR15535">
    <property type="entry name" value="TRANSMEMBRANE PROTEIN 2-RELATED"/>
    <property type="match status" value="1"/>
</dbReference>
<reference evidence="11" key="1">
    <citation type="journal article" date="2012" name="Nature">
        <title>The oyster genome reveals stress adaptation and complexity of shell formation.</title>
        <authorList>
            <person name="Zhang G."/>
            <person name="Fang X."/>
            <person name="Guo X."/>
            <person name="Li L."/>
            <person name="Luo R."/>
            <person name="Xu F."/>
            <person name="Yang P."/>
            <person name="Zhang L."/>
            <person name="Wang X."/>
            <person name="Qi H."/>
            <person name="Xiong Z."/>
            <person name="Que H."/>
            <person name="Xie Y."/>
            <person name="Holland P.W."/>
            <person name="Paps J."/>
            <person name="Zhu Y."/>
            <person name="Wu F."/>
            <person name="Chen Y."/>
            <person name="Wang J."/>
            <person name="Peng C."/>
            <person name="Meng J."/>
            <person name="Yang L."/>
            <person name="Liu J."/>
            <person name="Wen B."/>
            <person name="Zhang N."/>
            <person name="Huang Z."/>
            <person name="Zhu Q."/>
            <person name="Feng Y."/>
            <person name="Mount A."/>
            <person name="Hedgecock D."/>
            <person name="Xu Z."/>
            <person name="Liu Y."/>
            <person name="Domazet-Loso T."/>
            <person name="Du Y."/>
            <person name="Sun X."/>
            <person name="Zhang S."/>
            <person name="Liu B."/>
            <person name="Cheng P."/>
            <person name="Jiang X."/>
            <person name="Li J."/>
            <person name="Fan D."/>
            <person name="Wang W."/>
            <person name="Fu W."/>
            <person name="Wang T."/>
            <person name="Wang B."/>
            <person name="Zhang J."/>
            <person name="Peng Z."/>
            <person name="Li Y."/>
            <person name="Li N."/>
            <person name="Wang J."/>
            <person name="Chen M."/>
            <person name="He Y."/>
            <person name="Tan F."/>
            <person name="Song X."/>
            <person name="Zheng Q."/>
            <person name="Huang R."/>
            <person name="Yang H."/>
            <person name="Du X."/>
            <person name="Chen L."/>
            <person name="Yang M."/>
            <person name="Gaffney P.M."/>
            <person name="Wang S."/>
            <person name="Luo L."/>
            <person name="She Z."/>
            <person name="Ming Y."/>
            <person name="Huang W."/>
            <person name="Zhang S."/>
            <person name="Huang B."/>
            <person name="Zhang Y."/>
            <person name="Qu T."/>
            <person name="Ni P."/>
            <person name="Miao G."/>
            <person name="Wang J."/>
            <person name="Wang Q."/>
            <person name="Steinberg C.E."/>
            <person name="Wang H."/>
            <person name="Li N."/>
            <person name="Qian L."/>
            <person name="Zhang G."/>
            <person name="Li Y."/>
            <person name="Yang H."/>
            <person name="Liu X."/>
            <person name="Wang J."/>
            <person name="Yin Y."/>
            <person name="Wang J."/>
        </authorList>
    </citation>
    <scope>NUCLEOTIDE SEQUENCE [LARGE SCALE GENOMIC DNA]</scope>
    <source>
        <strain evidence="11">05x7-T-G4-1.051#20</strain>
    </source>
</reference>
<dbReference type="InterPro" id="IPR036388">
    <property type="entry name" value="WH-like_DNA-bd_sf"/>
</dbReference>
<dbReference type="SMART" id="SM00415">
    <property type="entry name" value="HSF"/>
    <property type="match status" value="1"/>
</dbReference>
<organism evidence="11">
    <name type="scientific">Magallana gigas</name>
    <name type="common">Pacific oyster</name>
    <name type="synonym">Crassostrea gigas</name>
    <dbReference type="NCBI Taxonomy" id="29159"/>
    <lineage>
        <taxon>Eukaryota</taxon>
        <taxon>Metazoa</taxon>
        <taxon>Spiralia</taxon>
        <taxon>Lophotrochozoa</taxon>
        <taxon>Mollusca</taxon>
        <taxon>Bivalvia</taxon>
        <taxon>Autobranchia</taxon>
        <taxon>Pteriomorphia</taxon>
        <taxon>Ostreida</taxon>
        <taxon>Ostreoidea</taxon>
        <taxon>Ostreidae</taxon>
        <taxon>Magallana</taxon>
    </lineage>
</organism>
<dbReference type="PROSITE" id="PS00027">
    <property type="entry name" value="HOMEOBOX_1"/>
    <property type="match status" value="1"/>
</dbReference>
<keyword evidence="4 7" id="KW-0238">DNA-binding</keyword>
<dbReference type="Pfam" id="PF24606">
    <property type="entry name" value="CEMIP_beta-hel"/>
    <property type="match status" value="1"/>
</dbReference>
<dbReference type="InterPro" id="IPR052252">
    <property type="entry name" value="CEMIP/CEMIP2"/>
</dbReference>
<evidence type="ECO:0000256" key="4">
    <source>
        <dbReference type="ARBA" id="ARBA00023125"/>
    </source>
</evidence>
<dbReference type="SMART" id="SM00710">
    <property type="entry name" value="PbH1"/>
    <property type="match status" value="4"/>
</dbReference>
<evidence type="ECO:0000256" key="2">
    <source>
        <dbReference type="ARBA" id="ARBA00006403"/>
    </source>
</evidence>
<dbReference type="Gene3D" id="1.10.10.60">
    <property type="entry name" value="Homeodomain-like"/>
    <property type="match status" value="1"/>
</dbReference>
<dbReference type="PROSITE" id="PS50071">
    <property type="entry name" value="HOMEOBOX_2"/>
    <property type="match status" value="1"/>
</dbReference>
<evidence type="ECO:0000256" key="7">
    <source>
        <dbReference type="PROSITE-ProRule" id="PRU00108"/>
    </source>
</evidence>
<comment type="similarity">
    <text evidence="2 9">Belongs to the HSF family.</text>
</comment>
<dbReference type="Pfam" id="PF00447">
    <property type="entry name" value="HSF_DNA-bind"/>
    <property type="match status" value="1"/>
</dbReference>
<dbReference type="HOGENOM" id="CLU_292090_0_0_1"/>
<dbReference type="InterPro" id="IPR020479">
    <property type="entry name" value="HD_metazoa"/>
</dbReference>
<keyword evidence="5 7" id="KW-0371">Homeobox</keyword>
<dbReference type="SUPFAM" id="SSF51126">
    <property type="entry name" value="Pectin lyase-like"/>
    <property type="match status" value="1"/>
</dbReference>
<dbReference type="SUPFAM" id="SSF46785">
    <property type="entry name" value="Winged helix' DNA-binding domain"/>
    <property type="match status" value="1"/>
</dbReference>
<sequence>MSNREHCRIRLSMDPKERFPEKLYDVANDGYLVSWNGCGDGVIVNEEEFENKVMKCYPGFVQISSFANFKRLFREYGFDWEIIDRSEKHSHTFEFSHPSFKHGKGDLLCNIQTRRKSFTKPVHAVSNFNKEVAEISALSGKESEGRLTRTRVGRVKRVNYADLEKTKRRLSSSPEEEIFTPSKMAFETSFTTDSTDRADIDDVLLTHIQEQQRKFEFDLRAKDFMKTFIKNEFTFDEFCVWADRNQQVFFDPALDSNKNCAVTAYDNTNIRQSAVSTPCAQFPLEDDNKRTRTAYTRGQLLELEKEFHFNKYISRPRRIELAAMLNLTERHIKIWFQNRRMKWKKDEAKRRPRPLNSNIKNTVSPPESPVLTDLSPVSNGSDVSSPKDNETVAKIIKLKREISRVLHTMFEKRIQNVMRGFKEAQVENAELVNLGQLDTLGNYPFHWHMCGDVTNSYIRGSSIRDSNARCVTVHATNGAVVENNVCFRAVGHGYFLEEGGEVDTTFAGNLGAGNIRTNKLTKTDGMPSTFWITNPKTIMRNNVAAGSDYAGIWYVFPDEPIGASYGIVKTMQKDEAKRTPITEFTNNVVHSNRVGGIFFDRRLRNDTGFAFGTKYTPLSDPQDETSAPQTAVFNRLTAYKNEQFNGWFDASNIQITQSSFSDSLVSLAVRRSSDGLECTVTNSVFMGESSNIGEPSVIRGNGVVKTYPRAVPLKMANQPRQGFVFYDREISLSDSWFGNYASTDDYSAGALGFQRNNLHLATHGAFTKNLLFGFGDASQGNRVFDGNATDVGFTSLDGDDIVLFEDLDGSVTGSAGNFVVKPLPIHMTEQCEEIDNWKMAVCPHPFGQVRSNFAGKNSDQIIVTRDDDSDDPIMADRRSFAPFLTILGGTHSYLVRSNAATAPRWFRFEFLGLTLSKYASLAVCIPRQSTLKMAMKDLVTDKWERGVAANSYNEFTSSLSRTSYFVDQEVGVVFFNAMHIRERVESDRGNCLDGKCPFVGFSNSGGDRTDTDCSERFYAKYSKSPVLAWGAGDTKSTVSIQLGV</sequence>